<dbReference type="InterPro" id="IPR018289">
    <property type="entry name" value="MULE_transposase_dom"/>
</dbReference>
<dbReference type="OrthoDB" id="125347at2759"/>
<sequence length="494" mass="57088">MDIIPADEENNLVNPTTVNMQDTVVISKQNKKTVAVEVDISDDEYGDSSSNSSWRHNLHSDNEDELVLDRVSNDDSEDSDTNFSDFEDNEAEILVPDSESEERDDPIRQLMRSKMWIYNPKDDIEFEKGQLFTNVDAFRAVLKDYVIQKGFPLLRLKNERSRVTAICNAERCKWKIHASPVADNITFQIKSYQPQHTCVMDKHCAEATSDWMVKKLVSVMRDHPNMTSKGVKAELRKYGVKQSKIQIFRSKNKALNEIENTHAESYSKLPKYAELLKNNNPNNICKIHYDIPNLLVEPKFLRILISFRAQKLGFLEGCRPFVGFDGCFLKGPFEGVLLIAVALDANNSIFPIIFAITECENKDTWMWFFYYFQEFFGSFNNNIPLTFMSDRQKGLNLAYEEIFSDATGRHCCRHICNNFKSQFLGILLRSFFWKAAKSYDVVGYNEAIASIKDINIAAWRYLDKIPRSSWCRHVFSSQLKCEHVANNFTESFNN</sequence>
<reference evidence="4" key="2">
    <citation type="submission" date="2025-04" db="UniProtKB">
        <authorList>
            <consortium name="RefSeq"/>
        </authorList>
    </citation>
    <scope>IDENTIFICATION</scope>
    <source>
        <tissue evidence="4 5">Leaves</tissue>
    </source>
</reference>
<gene>
    <name evidence="4" type="primary">LOC113692261</name>
    <name evidence="5" type="synonym">LOC113737581</name>
</gene>
<name>A0A6P6SLE6_COFAR</name>
<reference evidence="3" key="1">
    <citation type="journal article" date="2025" name="Foods">
        <title>Unveiling the Microbial Signatures of Arabica Coffee Cherries: Insights into Ripeness Specific Diversity, Functional Traits, and Implications for Quality and Safety.</title>
        <authorList>
            <consortium name="RefSeq"/>
            <person name="Tenea G.N."/>
            <person name="Cifuentes V."/>
            <person name="Reyes P."/>
            <person name="Cevallos-Vallejos M."/>
        </authorList>
    </citation>
    <scope>NUCLEOTIDE SEQUENCE [LARGE SCALE GENOMIC DNA]</scope>
</reference>
<evidence type="ECO:0000313" key="3">
    <source>
        <dbReference type="Proteomes" id="UP001652660"/>
    </source>
</evidence>
<evidence type="ECO:0000259" key="1">
    <source>
        <dbReference type="Pfam" id="PF03108"/>
    </source>
</evidence>
<evidence type="ECO:0000259" key="2">
    <source>
        <dbReference type="Pfam" id="PF10551"/>
    </source>
</evidence>
<dbReference type="PANTHER" id="PTHR31973">
    <property type="entry name" value="POLYPROTEIN, PUTATIVE-RELATED"/>
    <property type="match status" value="1"/>
</dbReference>
<dbReference type="InterPro" id="IPR004332">
    <property type="entry name" value="Transposase_MuDR"/>
</dbReference>
<organism evidence="3 4">
    <name type="scientific">Coffea arabica</name>
    <name type="common">Arabian coffee</name>
    <dbReference type="NCBI Taxonomy" id="13443"/>
    <lineage>
        <taxon>Eukaryota</taxon>
        <taxon>Viridiplantae</taxon>
        <taxon>Streptophyta</taxon>
        <taxon>Embryophyta</taxon>
        <taxon>Tracheophyta</taxon>
        <taxon>Spermatophyta</taxon>
        <taxon>Magnoliopsida</taxon>
        <taxon>eudicotyledons</taxon>
        <taxon>Gunneridae</taxon>
        <taxon>Pentapetalae</taxon>
        <taxon>asterids</taxon>
        <taxon>lamiids</taxon>
        <taxon>Gentianales</taxon>
        <taxon>Rubiaceae</taxon>
        <taxon>Ixoroideae</taxon>
        <taxon>Gardenieae complex</taxon>
        <taxon>Bertiereae - Coffeeae clade</taxon>
        <taxon>Coffeeae</taxon>
        <taxon>Coffea</taxon>
    </lineage>
</organism>
<protein>
    <submittedName>
        <fullName evidence="4">Uncharacterized protein LOC113692261</fullName>
    </submittedName>
</protein>
<evidence type="ECO:0000313" key="4">
    <source>
        <dbReference type="RefSeq" id="XP_027066452.1"/>
    </source>
</evidence>
<evidence type="ECO:0000313" key="5">
    <source>
        <dbReference type="RefSeq" id="XP_071939956.1"/>
    </source>
</evidence>
<dbReference type="Pfam" id="PF03108">
    <property type="entry name" value="DBD_Tnp_Mut"/>
    <property type="match status" value="1"/>
</dbReference>
<dbReference type="PANTHER" id="PTHR31973:SF187">
    <property type="entry name" value="MUTATOR TRANSPOSASE MUDRA PROTEIN"/>
    <property type="match status" value="1"/>
</dbReference>
<dbReference type="GeneID" id="113692261"/>
<feature type="domain" description="MULE transposase" evidence="2">
    <location>
        <begin position="322"/>
        <end position="418"/>
    </location>
</feature>
<dbReference type="Pfam" id="PF10551">
    <property type="entry name" value="MULE"/>
    <property type="match status" value="1"/>
</dbReference>
<dbReference type="RefSeq" id="XP_027066452.1">
    <property type="nucleotide sequence ID" value="XM_027210651.1"/>
</dbReference>
<dbReference type="AlphaFoldDB" id="A0A6P6SLE6"/>
<dbReference type="RefSeq" id="XP_071939956.1">
    <property type="nucleotide sequence ID" value="XM_072083855.1"/>
</dbReference>
<feature type="domain" description="Transposase MuDR plant" evidence="1">
    <location>
        <begin position="124"/>
        <end position="189"/>
    </location>
</feature>
<proteinExistence type="predicted"/>
<accession>A0A6P6SLE6</accession>
<keyword evidence="3" id="KW-1185">Reference proteome</keyword>
<dbReference type="Proteomes" id="UP001652660">
    <property type="component" value="Chromosome 3e"/>
</dbReference>